<gene>
    <name evidence="1" type="ORF">V6N12_001456</name>
</gene>
<protein>
    <submittedName>
        <fullName evidence="1">Uncharacterized protein</fullName>
    </submittedName>
</protein>
<accession>A0ABR2BQM7</accession>
<evidence type="ECO:0000313" key="1">
    <source>
        <dbReference type="EMBL" id="KAK8509447.1"/>
    </source>
</evidence>
<reference evidence="1 2" key="1">
    <citation type="journal article" date="2024" name="G3 (Bethesda)">
        <title>Genome assembly of Hibiscus sabdariffa L. provides insights into metabolisms of medicinal natural products.</title>
        <authorList>
            <person name="Kim T."/>
        </authorList>
    </citation>
    <scope>NUCLEOTIDE SEQUENCE [LARGE SCALE GENOMIC DNA]</scope>
    <source>
        <strain evidence="1">TK-2024</strain>
        <tissue evidence="1">Old leaves</tissue>
    </source>
</reference>
<evidence type="ECO:0000313" key="2">
    <source>
        <dbReference type="Proteomes" id="UP001472677"/>
    </source>
</evidence>
<name>A0ABR2BQM7_9ROSI</name>
<sequence>MFKPIDATYPGHQKPIPARVVDDINSLGLKVHELATTALSDGESNVEIIEDQVELDKDGEKLSWEARVDALNGAFPSGEIECRVGRNDGCLDPMTNGSMLVLSELWRRLALRRAKRDEEVVVWEMALLEEARMANKTF</sequence>
<comment type="caution">
    <text evidence="1">The sequence shown here is derived from an EMBL/GenBank/DDBJ whole genome shotgun (WGS) entry which is preliminary data.</text>
</comment>
<organism evidence="1 2">
    <name type="scientific">Hibiscus sabdariffa</name>
    <name type="common">roselle</name>
    <dbReference type="NCBI Taxonomy" id="183260"/>
    <lineage>
        <taxon>Eukaryota</taxon>
        <taxon>Viridiplantae</taxon>
        <taxon>Streptophyta</taxon>
        <taxon>Embryophyta</taxon>
        <taxon>Tracheophyta</taxon>
        <taxon>Spermatophyta</taxon>
        <taxon>Magnoliopsida</taxon>
        <taxon>eudicotyledons</taxon>
        <taxon>Gunneridae</taxon>
        <taxon>Pentapetalae</taxon>
        <taxon>rosids</taxon>
        <taxon>malvids</taxon>
        <taxon>Malvales</taxon>
        <taxon>Malvaceae</taxon>
        <taxon>Malvoideae</taxon>
        <taxon>Hibiscus</taxon>
    </lineage>
</organism>
<proteinExistence type="predicted"/>
<dbReference type="EMBL" id="JBBPBM010000091">
    <property type="protein sequence ID" value="KAK8509447.1"/>
    <property type="molecule type" value="Genomic_DNA"/>
</dbReference>
<dbReference type="Proteomes" id="UP001472677">
    <property type="component" value="Unassembled WGS sequence"/>
</dbReference>
<keyword evidence="2" id="KW-1185">Reference proteome</keyword>